<sequence>MEILPPGGSQKSGVDKEYSVRRLEFPNRNSKLCFFHRTYIYYVNIIKFIDSKK</sequence>
<protein>
    <submittedName>
        <fullName evidence="1">Uncharacterized protein</fullName>
    </submittedName>
</protein>
<organism evidence="1 2">
    <name type="scientific">Flemingia macrophylla</name>
    <dbReference type="NCBI Taxonomy" id="520843"/>
    <lineage>
        <taxon>Eukaryota</taxon>
        <taxon>Viridiplantae</taxon>
        <taxon>Streptophyta</taxon>
        <taxon>Embryophyta</taxon>
        <taxon>Tracheophyta</taxon>
        <taxon>Spermatophyta</taxon>
        <taxon>Magnoliopsida</taxon>
        <taxon>eudicotyledons</taxon>
        <taxon>Gunneridae</taxon>
        <taxon>Pentapetalae</taxon>
        <taxon>rosids</taxon>
        <taxon>fabids</taxon>
        <taxon>Fabales</taxon>
        <taxon>Fabaceae</taxon>
        <taxon>Papilionoideae</taxon>
        <taxon>50 kb inversion clade</taxon>
        <taxon>NPAAA clade</taxon>
        <taxon>indigoferoid/millettioid clade</taxon>
        <taxon>Phaseoleae</taxon>
        <taxon>Flemingia</taxon>
    </lineage>
</organism>
<dbReference type="AlphaFoldDB" id="A0ABD1LY87"/>
<name>A0ABD1LY87_9FABA</name>
<evidence type="ECO:0000313" key="1">
    <source>
        <dbReference type="EMBL" id="KAL2328497.1"/>
    </source>
</evidence>
<dbReference type="EMBL" id="JBGMDY010000007">
    <property type="protein sequence ID" value="KAL2328497.1"/>
    <property type="molecule type" value="Genomic_DNA"/>
</dbReference>
<dbReference type="Proteomes" id="UP001603857">
    <property type="component" value="Unassembled WGS sequence"/>
</dbReference>
<evidence type="ECO:0000313" key="2">
    <source>
        <dbReference type="Proteomes" id="UP001603857"/>
    </source>
</evidence>
<gene>
    <name evidence="1" type="ORF">Fmac_021924</name>
</gene>
<proteinExistence type="predicted"/>
<reference evidence="1 2" key="1">
    <citation type="submission" date="2024-08" db="EMBL/GenBank/DDBJ databases">
        <title>Insights into the chromosomal genome structure of Flemingia macrophylla.</title>
        <authorList>
            <person name="Ding Y."/>
            <person name="Zhao Y."/>
            <person name="Bi W."/>
            <person name="Wu M."/>
            <person name="Zhao G."/>
            <person name="Gong Y."/>
            <person name="Li W."/>
            <person name="Zhang P."/>
        </authorList>
    </citation>
    <scope>NUCLEOTIDE SEQUENCE [LARGE SCALE GENOMIC DNA]</scope>
    <source>
        <strain evidence="1">DYQJB</strain>
        <tissue evidence="1">Leaf</tissue>
    </source>
</reference>
<comment type="caution">
    <text evidence="1">The sequence shown here is derived from an EMBL/GenBank/DDBJ whole genome shotgun (WGS) entry which is preliminary data.</text>
</comment>
<accession>A0ABD1LY87</accession>
<keyword evidence="2" id="KW-1185">Reference proteome</keyword>